<protein>
    <submittedName>
        <fullName evidence="2">Uncharacterized protein</fullName>
    </submittedName>
</protein>
<evidence type="ECO:0000313" key="2">
    <source>
        <dbReference type="EMBL" id="TGN77387.1"/>
    </source>
</evidence>
<gene>
    <name evidence="2" type="ORF">E5082_25630</name>
</gene>
<dbReference type="Proteomes" id="UP000298513">
    <property type="component" value="Unassembled WGS sequence"/>
</dbReference>
<dbReference type="EMBL" id="SRRU01000010">
    <property type="protein sequence ID" value="TGN77387.1"/>
    <property type="molecule type" value="Genomic_DNA"/>
</dbReference>
<evidence type="ECO:0000313" key="3">
    <source>
        <dbReference type="Proteomes" id="UP000298513"/>
    </source>
</evidence>
<dbReference type="GeneID" id="91533520"/>
<comment type="caution">
    <text evidence="2">The sequence shown here is derived from an EMBL/GenBank/DDBJ whole genome shotgun (WGS) entry which is preliminary data.</text>
</comment>
<name>A0A4Z1D5M8_STRGP</name>
<feature type="transmembrane region" description="Helical" evidence="1">
    <location>
        <begin position="48"/>
        <end position="71"/>
    </location>
</feature>
<keyword evidence="3" id="KW-1185">Reference proteome</keyword>
<dbReference type="RefSeq" id="WP_135793624.1">
    <property type="nucleotide sequence ID" value="NZ_BNBQ01000010.1"/>
</dbReference>
<organism evidence="2 3">
    <name type="scientific">Streptomyces griseoluteus</name>
    <dbReference type="NCBI Taxonomy" id="29306"/>
    <lineage>
        <taxon>Bacteria</taxon>
        <taxon>Bacillati</taxon>
        <taxon>Actinomycetota</taxon>
        <taxon>Actinomycetes</taxon>
        <taxon>Kitasatosporales</taxon>
        <taxon>Streptomycetaceae</taxon>
        <taxon>Streptomyces</taxon>
    </lineage>
</organism>
<keyword evidence="1" id="KW-0472">Membrane</keyword>
<dbReference type="AlphaFoldDB" id="A0A4Z1D5M8"/>
<accession>A0A4Z1D5M8</accession>
<feature type="transmembrane region" description="Helical" evidence="1">
    <location>
        <begin position="288"/>
        <end position="308"/>
    </location>
</feature>
<evidence type="ECO:0000256" key="1">
    <source>
        <dbReference type="SAM" id="Phobius"/>
    </source>
</evidence>
<feature type="transmembrane region" description="Helical" evidence="1">
    <location>
        <begin position="314"/>
        <end position="335"/>
    </location>
</feature>
<keyword evidence="1" id="KW-1133">Transmembrane helix</keyword>
<keyword evidence="1" id="KW-0812">Transmembrane</keyword>
<sequence length="348" mass="37937">MADRVLRSRFLHRRARRIGANYAASILAEISDAGIAQPDRRIRIAERWAFSFLVAGTLRLLIAAALILYGFGPGYQPILKGYYEAVIGFNEGFGGARQRVQEVSFSEWYNLVAGSSVLLFLMFAIVYAARPMAVLGLMLADRNTEANMHKVSLFVLERRLRAALILYGHAAQCGRSLSARGLLRDSMANSAREISQAERLVLRAWKTSRAGRFKPSRRRRSELKNHAGRVVSVMRTAAARVDADPDEGMRELGILLVRIGDRLAEGRAGALLDESELQGHDAVRDREVLRTLVAALTVAAAAVGIALLHLPEQVAGPLTTVAGVVVLVTLFRGAAKGVETVSLLLGSK</sequence>
<feature type="transmembrane region" description="Helical" evidence="1">
    <location>
        <begin position="108"/>
        <end position="129"/>
    </location>
</feature>
<proteinExistence type="predicted"/>
<reference evidence="2 3" key="1">
    <citation type="submission" date="2019-04" db="EMBL/GenBank/DDBJ databases">
        <title>Streptomyces sp. nov. Bv016 isolated from bark of Buahinia variegata.</title>
        <authorList>
            <person name="Kanchanasin P."/>
            <person name="Tanasupawat S."/>
            <person name="Yuki M."/>
            <person name="Kudo T."/>
        </authorList>
    </citation>
    <scope>NUCLEOTIDE SEQUENCE [LARGE SCALE GENOMIC DNA]</scope>
    <source>
        <strain evidence="2 3">JCM 4765</strain>
    </source>
</reference>